<gene>
    <name evidence="1" type="ORF">T4B_501</name>
</gene>
<protein>
    <submittedName>
        <fullName evidence="1">Uncharacterized protein</fullName>
    </submittedName>
</protein>
<evidence type="ECO:0000313" key="2">
    <source>
        <dbReference type="Proteomes" id="UP000054805"/>
    </source>
</evidence>
<evidence type="ECO:0000313" key="1">
    <source>
        <dbReference type="EMBL" id="KRZ28127.1"/>
    </source>
</evidence>
<organism evidence="1 2">
    <name type="scientific">Trichinella pseudospiralis</name>
    <name type="common">Parasitic roundworm</name>
    <dbReference type="NCBI Taxonomy" id="6337"/>
    <lineage>
        <taxon>Eukaryota</taxon>
        <taxon>Metazoa</taxon>
        <taxon>Ecdysozoa</taxon>
        <taxon>Nematoda</taxon>
        <taxon>Enoplea</taxon>
        <taxon>Dorylaimia</taxon>
        <taxon>Trichinellida</taxon>
        <taxon>Trichinellidae</taxon>
        <taxon>Trichinella</taxon>
    </lineage>
</organism>
<dbReference type="AlphaFoldDB" id="A0A0V1IZF8"/>
<sequence>MNKEPVNLNNRFEILALALFAQRIAFQIGCPACFHSQTFTFTTNERIRLVNLASVSALSSC</sequence>
<reference evidence="1 2" key="1">
    <citation type="submission" date="2015-01" db="EMBL/GenBank/DDBJ databases">
        <title>Evolution of Trichinella species and genotypes.</title>
        <authorList>
            <person name="Korhonen P.K."/>
            <person name="Edoardo P."/>
            <person name="Giuseppe L.R."/>
            <person name="Gasser R.B."/>
        </authorList>
    </citation>
    <scope>NUCLEOTIDE SEQUENCE [LARGE SCALE GENOMIC DNA]</scope>
    <source>
        <strain evidence="1">ISS588</strain>
    </source>
</reference>
<proteinExistence type="predicted"/>
<dbReference type="EMBL" id="JYDS01000062">
    <property type="protein sequence ID" value="KRZ28127.1"/>
    <property type="molecule type" value="Genomic_DNA"/>
</dbReference>
<keyword evidence="2" id="KW-1185">Reference proteome</keyword>
<accession>A0A0V1IZF8</accession>
<dbReference type="Proteomes" id="UP000054805">
    <property type="component" value="Unassembled WGS sequence"/>
</dbReference>
<comment type="caution">
    <text evidence="1">The sequence shown here is derived from an EMBL/GenBank/DDBJ whole genome shotgun (WGS) entry which is preliminary data.</text>
</comment>
<name>A0A0V1IZF8_TRIPS</name>